<dbReference type="VEuPathDB" id="FungiDB:P175DRAFT_0556553"/>
<dbReference type="EMBL" id="MSFN02000003">
    <property type="protein sequence ID" value="PTU21581.1"/>
    <property type="molecule type" value="Genomic_DNA"/>
</dbReference>
<proteinExistence type="predicted"/>
<gene>
    <name evidence="1" type="ORF">P175DRAFT_0556553</name>
</gene>
<organism evidence="1 2">
    <name type="scientific">Aspergillus ochraceoroseus IBT 24754</name>
    <dbReference type="NCBI Taxonomy" id="1392256"/>
    <lineage>
        <taxon>Eukaryota</taxon>
        <taxon>Fungi</taxon>
        <taxon>Dikarya</taxon>
        <taxon>Ascomycota</taxon>
        <taxon>Pezizomycotina</taxon>
        <taxon>Eurotiomycetes</taxon>
        <taxon>Eurotiomycetidae</taxon>
        <taxon>Eurotiales</taxon>
        <taxon>Aspergillaceae</taxon>
        <taxon>Aspergillus</taxon>
        <taxon>Aspergillus subgen. Nidulantes</taxon>
    </lineage>
</organism>
<dbReference type="AlphaFoldDB" id="A0A2T5LZ65"/>
<dbReference type="Proteomes" id="UP000244073">
    <property type="component" value="Unassembled WGS sequence"/>
</dbReference>
<name>A0A2T5LZ65_9EURO</name>
<evidence type="ECO:0000313" key="1">
    <source>
        <dbReference type="EMBL" id="PTU21581.1"/>
    </source>
</evidence>
<sequence length="72" mass="8010">MALWYNWSSPAVLIGFPSWRHIWLIFDQAADAVLEEPISDERQSQKDLSVAENTGAVSVFGEQSTKGTSNLI</sequence>
<dbReference type="GeneID" id="63817584"/>
<comment type="caution">
    <text evidence="1">The sequence shown here is derived from an EMBL/GenBank/DDBJ whole genome shotgun (WGS) entry which is preliminary data.</text>
</comment>
<evidence type="ECO:0000313" key="2">
    <source>
        <dbReference type="Proteomes" id="UP000244073"/>
    </source>
</evidence>
<protein>
    <submittedName>
        <fullName evidence="1">Uncharacterized protein</fullName>
    </submittedName>
</protein>
<accession>A0A2T5LZ65</accession>
<dbReference type="RefSeq" id="XP_040752973.1">
    <property type="nucleotide sequence ID" value="XM_040900700.1"/>
</dbReference>
<reference evidence="1 2" key="1">
    <citation type="journal article" date="2018" name="Proc. Natl. Acad. Sci. U.S.A.">
        <title>Linking secondary metabolites to gene clusters through genome sequencing of six diverse Aspergillus species.</title>
        <authorList>
            <person name="Kaerboelling I."/>
            <person name="Vesth T.C."/>
            <person name="Frisvad J.C."/>
            <person name="Nybo J.L."/>
            <person name="Theobald S."/>
            <person name="Kuo A."/>
            <person name="Bowyer P."/>
            <person name="Matsuda Y."/>
            <person name="Mondo S."/>
            <person name="Lyhne E.K."/>
            <person name="Kogle M.E."/>
            <person name="Clum A."/>
            <person name="Lipzen A."/>
            <person name="Salamov A."/>
            <person name="Ngan C.Y."/>
            <person name="Daum C."/>
            <person name="Chiniquy J."/>
            <person name="Barry K."/>
            <person name="LaButti K."/>
            <person name="Haridas S."/>
            <person name="Simmons B.A."/>
            <person name="Magnuson J.K."/>
            <person name="Mortensen U.H."/>
            <person name="Larsen T.O."/>
            <person name="Grigoriev I.V."/>
            <person name="Baker S.E."/>
            <person name="Andersen M.R."/>
        </authorList>
    </citation>
    <scope>NUCLEOTIDE SEQUENCE [LARGE SCALE GENOMIC DNA]</scope>
    <source>
        <strain evidence="1 2">IBT 24754</strain>
    </source>
</reference>